<dbReference type="AlphaFoldDB" id="A0A9P6LV47"/>
<dbReference type="SUPFAM" id="SSF111321">
    <property type="entry name" value="AF1104-like"/>
    <property type="match status" value="1"/>
</dbReference>
<evidence type="ECO:0000256" key="4">
    <source>
        <dbReference type="ARBA" id="ARBA00022801"/>
    </source>
</evidence>
<dbReference type="GO" id="GO:0016791">
    <property type="term" value="F:phosphatase activity"/>
    <property type="evidence" value="ECO:0007669"/>
    <property type="project" value="TreeGrafter"/>
</dbReference>
<comment type="similarity">
    <text evidence="2 7">Belongs to the damage-control phosphatase family. Sugar phosphate phosphatase III subfamily.</text>
</comment>
<protein>
    <recommendedName>
        <fullName evidence="7">Sugar phosphate phosphatase</fullName>
        <ecNumber evidence="7">3.1.3.-</ecNumber>
    </recommendedName>
</protein>
<evidence type="ECO:0000256" key="1">
    <source>
        <dbReference type="ARBA" id="ARBA00001326"/>
    </source>
</evidence>
<comment type="catalytic activity">
    <reaction evidence="1 7">
        <text>beta-D-fructose 1-phosphate + H2O = D-fructose + phosphate</text>
        <dbReference type="Rhea" id="RHEA:35603"/>
        <dbReference type="ChEBI" id="CHEBI:15377"/>
        <dbReference type="ChEBI" id="CHEBI:37721"/>
        <dbReference type="ChEBI" id="CHEBI:43474"/>
        <dbReference type="ChEBI" id="CHEBI:138881"/>
    </reaction>
</comment>
<dbReference type="FunFam" id="1.20.930.60:FF:000002">
    <property type="entry name" value="Protein-glutamate O-methyltransferase C1393.13"/>
    <property type="match status" value="1"/>
</dbReference>
<keyword evidence="3 7" id="KW-0479">Metal-binding</keyword>
<evidence type="ECO:0000313" key="10">
    <source>
        <dbReference type="EMBL" id="KAF9944190.1"/>
    </source>
</evidence>
<feature type="domain" description="Damage-control phosphatase ARMT1-like metal-binding" evidence="9">
    <location>
        <begin position="28"/>
        <end position="229"/>
    </location>
</feature>
<evidence type="ECO:0000259" key="9">
    <source>
        <dbReference type="Pfam" id="PF01937"/>
    </source>
</evidence>
<comment type="function">
    <text evidence="7">Metal-dependent phosphatase that shows phosphatase activity against several substrates, including fructose-1-phosphate and fructose-6-phosphate. Its preference for fructose-1-phosphate, a strong glycating agent that causes DNA damage rather than a canonical yeast metabolite, suggests a damage-control function in hexose phosphate metabolism.</text>
</comment>
<feature type="non-terminal residue" evidence="10">
    <location>
        <position position="241"/>
    </location>
</feature>
<evidence type="ECO:0000256" key="8">
    <source>
        <dbReference type="SAM" id="MobiDB-lite"/>
    </source>
</evidence>
<dbReference type="PANTHER" id="PTHR12260">
    <property type="entry name" value="DAMAGE-CONTROL PHOSPHATASE ARMT1"/>
    <property type="match status" value="1"/>
</dbReference>
<dbReference type="InterPro" id="IPR002791">
    <property type="entry name" value="ARMT1-like_metal-bd"/>
</dbReference>
<dbReference type="InterPro" id="IPR039763">
    <property type="entry name" value="ARMT1"/>
</dbReference>
<dbReference type="GO" id="GO:0046872">
    <property type="term" value="F:metal ion binding"/>
    <property type="evidence" value="ECO:0007669"/>
    <property type="project" value="UniProtKB-UniRule"/>
</dbReference>
<dbReference type="EC" id="3.1.3.-" evidence="7"/>
<evidence type="ECO:0000256" key="2">
    <source>
        <dbReference type="ARBA" id="ARBA00009519"/>
    </source>
</evidence>
<keyword evidence="11" id="KW-1185">Reference proteome</keyword>
<organism evidence="10 11">
    <name type="scientific">Modicella reniformis</name>
    <dbReference type="NCBI Taxonomy" id="1440133"/>
    <lineage>
        <taxon>Eukaryota</taxon>
        <taxon>Fungi</taxon>
        <taxon>Fungi incertae sedis</taxon>
        <taxon>Mucoromycota</taxon>
        <taxon>Mortierellomycotina</taxon>
        <taxon>Mortierellomycetes</taxon>
        <taxon>Mortierellales</taxon>
        <taxon>Mortierellaceae</taxon>
        <taxon>Modicella</taxon>
    </lineage>
</organism>
<dbReference type="GO" id="GO:0006974">
    <property type="term" value="P:DNA damage response"/>
    <property type="evidence" value="ECO:0007669"/>
    <property type="project" value="TreeGrafter"/>
</dbReference>
<comment type="caution">
    <text evidence="10">The sequence shown here is derived from an EMBL/GenBank/DDBJ whole genome shotgun (WGS) entry which is preliminary data.</text>
</comment>
<proteinExistence type="inferred from homology"/>
<evidence type="ECO:0000256" key="7">
    <source>
        <dbReference type="RuleBase" id="RU367030"/>
    </source>
</evidence>
<dbReference type="PANTHER" id="PTHR12260:SF6">
    <property type="entry name" value="DAMAGE-CONTROL PHOSPHATASE ARMT1"/>
    <property type="match status" value="1"/>
</dbReference>
<evidence type="ECO:0000256" key="3">
    <source>
        <dbReference type="ARBA" id="ARBA00022723"/>
    </source>
</evidence>
<comment type="cofactor">
    <cofactor evidence="7">
        <name>Mn(2+)</name>
        <dbReference type="ChEBI" id="CHEBI:29035"/>
    </cofactor>
    <cofactor evidence="7">
        <name>Ni(2+)</name>
        <dbReference type="ChEBI" id="CHEBI:49786"/>
    </cofactor>
</comment>
<dbReference type="EMBL" id="JAAAHW010008514">
    <property type="protein sequence ID" value="KAF9944190.1"/>
    <property type="molecule type" value="Genomic_DNA"/>
</dbReference>
<comment type="catalytic activity">
    <reaction evidence="6 7">
        <text>beta-D-fructose 6-phosphate = dihydroxyacetone + D-glyceraldehyde 3-phosphate</text>
        <dbReference type="Rhea" id="RHEA:28002"/>
        <dbReference type="ChEBI" id="CHEBI:16016"/>
        <dbReference type="ChEBI" id="CHEBI:57634"/>
        <dbReference type="ChEBI" id="CHEBI:59776"/>
    </reaction>
</comment>
<dbReference type="GO" id="GO:0005634">
    <property type="term" value="C:nucleus"/>
    <property type="evidence" value="ECO:0007669"/>
    <property type="project" value="TreeGrafter"/>
</dbReference>
<dbReference type="InterPro" id="IPR036075">
    <property type="entry name" value="ARMT-1-like_metal-bd_sf"/>
</dbReference>
<feature type="region of interest" description="Disordered" evidence="8">
    <location>
        <begin position="1"/>
        <end position="21"/>
    </location>
</feature>
<accession>A0A9P6LV47</accession>
<evidence type="ECO:0000256" key="6">
    <source>
        <dbReference type="ARBA" id="ARBA00048809"/>
    </source>
</evidence>
<gene>
    <name evidence="10" type="ORF">BGZ65_012471</name>
</gene>
<dbReference type="Gene3D" id="1.20.930.60">
    <property type="match status" value="1"/>
</dbReference>
<keyword evidence="5 7" id="KW-0464">Manganese</keyword>
<dbReference type="Proteomes" id="UP000749646">
    <property type="component" value="Unassembled WGS sequence"/>
</dbReference>
<evidence type="ECO:0000313" key="11">
    <source>
        <dbReference type="Proteomes" id="UP000749646"/>
    </source>
</evidence>
<comment type="domain">
    <text evidence="7">Subfamily III proteins have a conserved RTxK motif about 40-50 residues from the C-terminus; the threonine may be replaced by serine or cysteine.</text>
</comment>
<dbReference type="OrthoDB" id="541375at2759"/>
<evidence type="ECO:0000256" key="5">
    <source>
        <dbReference type="ARBA" id="ARBA00023211"/>
    </source>
</evidence>
<reference evidence="10" key="1">
    <citation type="journal article" date="2020" name="Fungal Divers.">
        <title>Resolving the Mortierellaceae phylogeny through synthesis of multi-gene phylogenetics and phylogenomics.</title>
        <authorList>
            <person name="Vandepol N."/>
            <person name="Liber J."/>
            <person name="Desiro A."/>
            <person name="Na H."/>
            <person name="Kennedy M."/>
            <person name="Barry K."/>
            <person name="Grigoriev I.V."/>
            <person name="Miller A.N."/>
            <person name="O'Donnell K."/>
            <person name="Stajich J.E."/>
            <person name="Bonito G."/>
        </authorList>
    </citation>
    <scope>NUCLEOTIDE SEQUENCE</scope>
    <source>
        <strain evidence="10">MES-2147</strain>
    </source>
</reference>
<dbReference type="Pfam" id="PF01937">
    <property type="entry name" value="ARMT1-like_dom"/>
    <property type="match status" value="1"/>
</dbReference>
<name>A0A9P6LV47_9FUNG</name>
<keyword evidence="4 7" id="KW-0378">Hydrolase</keyword>
<sequence>MATTSYDPSHPPKKALSGSDPKSFGYTTLQSRLPVIVSKTVDDIYRSYHNLPDTDLFRSEKEQEAKSIIEGIGALRYELQRDKPFRPLKDDLPDVNEWNQALSDYYATSSWFKASWLFAECYLYRRIKELFALTRHWRDYDPFFQQKKTVLKSSQKAVVAIAVHLMSPSDTKNTDDKEFKVKSLSALDVLVSQGPESKGTQEAFFEMAQICLWGNATDLSLLDNPNLAKVEELQRRMLITS</sequence>